<dbReference type="SUPFAM" id="SSF144020">
    <property type="entry name" value="FdhE-like"/>
    <property type="match status" value="1"/>
</dbReference>
<proteinExistence type="predicted"/>
<evidence type="ECO:0000256" key="6">
    <source>
        <dbReference type="SAM" id="Phobius"/>
    </source>
</evidence>
<evidence type="ECO:0000259" key="7">
    <source>
        <dbReference type="Pfam" id="PF00482"/>
    </source>
</evidence>
<dbReference type="Gene3D" id="1.20.81.30">
    <property type="entry name" value="Type II secretion system (T2SS), domain F"/>
    <property type="match status" value="1"/>
</dbReference>
<comment type="caution">
    <text evidence="8">The sequence shown here is derived from an EMBL/GenBank/DDBJ whole genome shotgun (WGS) entry which is preliminary data.</text>
</comment>
<organism evidence="8 9">
    <name type="scientific">Streptacidiphilus jeojiensis</name>
    <dbReference type="NCBI Taxonomy" id="3229225"/>
    <lineage>
        <taxon>Bacteria</taxon>
        <taxon>Bacillati</taxon>
        <taxon>Actinomycetota</taxon>
        <taxon>Actinomycetes</taxon>
        <taxon>Kitasatosporales</taxon>
        <taxon>Streptomycetaceae</taxon>
        <taxon>Streptacidiphilus</taxon>
    </lineage>
</organism>
<evidence type="ECO:0000256" key="3">
    <source>
        <dbReference type="ARBA" id="ARBA00022692"/>
    </source>
</evidence>
<dbReference type="PANTHER" id="PTHR35007:SF3">
    <property type="entry name" value="POSSIBLE CONSERVED ALANINE RICH MEMBRANE PROTEIN"/>
    <property type="match status" value="1"/>
</dbReference>
<feature type="transmembrane region" description="Helical" evidence="6">
    <location>
        <begin position="249"/>
        <end position="270"/>
    </location>
</feature>
<feature type="domain" description="Type II secretion system protein GspF" evidence="7">
    <location>
        <begin position="109"/>
        <end position="235"/>
    </location>
</feature>
<keyword evidence="4 6" id="KW-1133">Transmembrane helix</keyword>
<protein>
    <submittedName>
        <fullName evidence="8">Type II secretion system F family protein</fullName>
    </submittedName>
</protein>
<sequence>MSALGALCGGGVFVSALALADVRRPPPASQPVSGAPVLVEGWWSRLDAGPRPVRRVAVALAVGAGSAWWTGWPVAMLLGAAASWYLPVLLGPDRVGRARVERLEAVAGWTEQLRDTLAAASGLEQAMQATAVYAPLPIRPAVTALAVRLDEGVPLTDALEQLAADLEDPLADLVVIALINASDRQVGSLGNLLAALAGTAREQARMQIKAAASRAQVRTAVRMIVATTLSLVLGLVTFVPTFTAPYSSATGQLVLLAVGALFAVSFTYLARLARFRTDPRMLAASRAGTSAEVVR</sequence>
<comment type="subcellular location">
    <subcellularLocation>
        <location evidence="1">Cell membrane</location>
        <topology evidence="1">Multi-pass membrane protein</topology>
    </subcellularLocation>
</comment>
<dbReference type="Pfam" id="PF00482">
    <property type="entry name" value="T2SSF"/>
    <property type="match status" value="1"/>
</dbReference>
<keyword evidence="2" id="KW-1003">Cell membrane</keyword>
<dbReference type="EMBL" id="JBEUKS010000002">
    <property type="protein sequence ID" value="MFC1437994.1"/>
    <property type="molecule type" value="Genomic_DNA"/>
</dbReference>
<evidence type="ECO:0000256" key="5">
    <source>
        <dbReference type="ARBA" id="ARBA00023136"/>
    </source>
</evidence>
<dbReference type="RefSeq" id="WP_380563587.1">
    <property type="nucleotide sequence ID" value="NZ_JBEUKS010000002.1"/>
</dbReference>
<dbReference type="InterPro" id="IPR042094">
    <property type="entry name" value="T2SS_GspF_sf"/>
</dbReference>
<dbReference type="InterPro" id="IPR024064">
    <property type="entry name" value="FdhE-like_sf"/>
</dbReference>
<reference evidence="8 9" key="1">
    <citation type="submission" date="2024-06" db="EMBL/GenBank/DDBJ databases">
        <authorList>
            <person name="Lee S.D."/>
        </authorList>
    </citation>
    <scope>NUCLEOTIDE SEQUENCE [LARGE SCALE GENOMIC DNA]</scope>
    <source>
        <strain evidence="8 9">N1-10</strain>
    </source>
</reference>
<keyword evidence="5 6" id="KW-0472">Membrane</keyword>
<evidence type="ECO:0000256" key="2">
    <source>
        <dbReference type="ARBA" id="ARBA00022475"/>
    </source>
</evidence>
<accession>A0ABV6XIC6</accession>
<dbReference type="InterPro" id="IPR018076">
    <property type="entry name" value="T2SS_GspF_dom"/>
</dbReference>
<evidence type="ECO:0000313" key="9">
    <source>
        <dbReference type="Proteomes" id="UP001592581"/>
    </source>
</evidence>
<keyword evidence="9" id="KW-1185">Reference proteome</keyword>
<evidence type="ECO:0000256" key="4">
    <source>
        <dbReference type="ARBA" id="ARBA00022989"/>
    </source>
</evidence>
<dbReference type="PANTHER" id="PTHR35007">
    <property type="entry name" value="INTEGRAL MEMBRANE PROTEIN-RELATED"/>
    <property type="match status" value="1"/>
</dbReference>
<dbReference type="Proteomes" id="UP001592581">
    <property type="component" value="Unassembled WGS sequence"/>
</dbReference>
<feature type="transmembrane region" description="Helical" evidence="6">
    <location>
        <begin position="223"/>
        <end position="243"/>
    </location>
</feature>
<evidence type="ECO:0000256" key="1">
    <source>
        <dbReference type="ARBA" id="ARBA00004651"/>
    </source>
</evidence>
<keyword evidence="3 6" id="KW-0812">Transmembrane</keyword>
<gene>
    <name evidence="8" type="ORF">ABUW04_06955</name>
</gene>
<feature type="transmembrane region" description="Helical" evidence="6">
    <location>
        <begin position="69"/>
        <end position="90"/>
    </location>
</feature>
<name>A0ABV6XIC6_9ACTN</name>
<evidence type="ECO:0000313" key="8">
    <source>
        <dbReference type="EMBL" id="MFC1437994.1"/>
    </source>
</evidence>